<protein>
    <recommendedName>
        <fullName evidence="3">SCP domain-containing protein</fullName>
    </recommendedName>
</protein>
<feature type="compositionally biased region" description="Polar residues" evidence="1">
    <location>
        <begin position="225"/>
        <end position="234"/>
    </location>
</feature>
<dbReference type="PANTHER" id="PTHR31157">
    <property type="entry name" value="SCP DOMAIN-CONTAINING PROTEIN"/>
    <property type="match status" value="1"/>
</dbReference>
<accession>A0A1F6B0A9</accession>
<dbReference type="Pfam" id="PF00188">
    <property type="entry name" value="CAP"/>
    <property type="match status" value="1"/>
</dbReference>
<gene>
    <name evidence="4" type="ORF">A2973_05110</name>
</gene>
<comment type="caution">
    <text evidence="4">The sequence shown here is derived from an EMBL/GenBank/DDBJ whole genome shotgun (WGS) entry which is preliminary data.</text>
</comment>
<feature type="transmembrane region" description="Helical" evidence="2">
    <location>
        <begin position="21"/>
        <end position="44"/>
    </location>
</feature>
<feature type="domain" description="SCP" evidence="3">
    <location>
        <begin position="66"/>
        <end position="173"/>
    </location>
</feature>
<keyword evidence="2" id="KW-1133">Transmembrane helix</keyword>
<dbReference type="PANTHER" id="PTHR31157:SF1">
    <property type="entry name" value="SCP DOMAIN-CONTAINING PROTEIN"/>
    <property type="match status" value="1"/>
</dbReference>
<keyword evidence="2" id="KW-0472">Membrane</keyword>
<dbReference type="STRING" id="1798396.A2973_05110"/>
<dbReference type="EMBL" id="MFJZ01000032">
    <property type="protein sequence ID" value="OGG29997.1"/>
    <property type="molecule type" value="Genomic_DNA"/>
</dbReference>
<dbReference type="CDD" id="cd05379">
    <property type="entry name" value="CAP_bacterial"/>
    <property type="match status" value="1"/>
</dbReference>
<keyword evidence="2" id="KW-0812">Transmembrane</keyword>
<feature type="transmembrane region" description="Helical" evidence="2">
    <location>
        <begin position="280"/>
        <end position="300"/>
    </location>
</feature>
<name>A0A1F6B0A9_9BACT</name>
<dbReference type="AlphaFoldDB" id="A0A1F6B0A9"/>
<sequence>MGDFLRHLFTPHHTNNHRARALHLDALLFYALALVFFNLFLGWFQKARPDVLGYATDIHLEQLLIATNAKRQEAGLSILGLNASLSQAAAKKAEDMFAKDYWAHTSPSGATPWEFVTAAGYQYAVAGENLAKNFSTSQAVIDAWIASPSHRDNLLKSNYKDIGFAIVNGVLNGEETTLVVQMFGSQSGQTLAAGGPVAVKPVEAAGLPNVVSTPEAPARKESSPTRESLPQAQEPSVVISDSALTAVSSNEKQAPYNVLTQKFMESINRPVVDITSLKKGALGAMIVFFCALFILDAWIVTRRRITRVAGHSLAHTMFFGILFFILIRSLGGSIL</sequence>
<dbReference type="InterPro" id="IPR014044">
    <property type="entry name" value="CAP_dom"/>
</dbReference>
<organism evidence="4 5">
    <name type="scientific">Candidatus Gottesmanbacteria bacterium RIFCSPLOWO2_01_FULL_49_10</name>
    <dbReference type="NCBI Taxonomy" id="1798396"/>
    <lineage>
        <taxon>Bacteria</taxon>
        <taxon>Candidatus Gottesmaniibacteriota</taxon>
    </lineage>
</organism>
<proteinExistence type="predicted"/>
<dbReference type="SUPFAM" id="SSF55797">
    <property type="entry name" value="PR-1-like"/>
    <property type="match status" value="1"/>
</dbReference>
<evidence type="ECO:0000313" key="4">
    <source>
        <dbReference type="EMBL" id="OGG29997.1"/>
    </source>
</evidence>
<evidence type="ECO:0000256" key="1">
    <source>
        <dbReference type="SAM" id="MobiDB-lite"/>
    </source>
</evidence>
<dbReference type="InterPro" id="IPR035940">
    <property type="entry name" value="CAP_sf"/>
</dbReference>
<feature type="region of interest" description="Disordered" evidence="1">
    <location>
        <begin position="210"/>
        <end position="235"/>
    </location>
</feature>
<dbReference type="Proteomes" id="UP000176409">
    <property type="component" value="Unassembled WGS sequence"/>
</dbReference>
<dbReference type="Gene3D" id="3.40.33.10">
    <property type="entry name" value="CAP"/>
    <property type="match status" value="1"/>
</dbReference>
<reference evidence="4 5" key="1">
    <citation type="journal article" date="2016" name="Nat. Commun.">
        <title>Thousands of microbial genomes shed light on interconnected biogeochemical processes in an aquifer system.</title>
        <authorList>
            <person name="Anantharaman K."/>
            <person name="Brown C.T."/>
            <person name="Hug L.A."/>
            <person name="Sharon I."/>
            <person name="Castelle C.J."/>
            <person name="Probst A.J."/>
            <person name="Thomas B.C."/>
            <person name="Singh A."/>
            <person name="Wilkins M.J."/>
            <person name="Karaoz U."/>
            <person name="Brodie E.L."/>
            <person name="Williams K.H."/>
            <person name="Hubbard S.S."/>
            <person name="Banfield J.F."/>
        </authorList>
    </citation>
    <scope>NUCLEOTIDE SEQUENCE [LARGE SCALE GENOMIC DNA]</scope>
</reference>
<evidence type="ECO:0000256" key="2">
    <source>
        <dbReference type="SAM" id="Phobius"/>
    </source>
</evidence>
<evidence type="ECO:0000313" key="5">
    <source>
        <dbReference type="Proteomes" id="UP000176409"/>
    </source>
</evidence>
<feature type="transmembrane region" description="Helical" evidence="2">
    <location>
        <begin position="312"/>
        <end position="331"/>
    </location>
</feature>
<evidence type="ECO:0000259" key="3">
    <source>
        <dbReference type="Pfam" id="PF00188"/>
    </source>
</evidence>